<sequence length="476" mass="52808">MARSISSIPVAAGPATGFRRIFAVCREFSQNLDLPIGVEEDDGRVANAALVKGIAMDFMAYVTQSVPDVDAEPELPVHMSAAQKKKLKQQQNKERKEKEERERIRRRERQQILEEAFEEAQEENAEQVTRGAASVHEDHGHEASTMLEQASRSPHAIPADAQPALVSDESHPTPQLFSACSPLSSTAAPSPPLSPSFREVRDELLCQVFLSVATGGSFAETTPHLQFLKIANIFAETRSVDFDGYDEDSDLEIDTDEMTDTSGDLTDVSVSDIDDDDLLVMDDDDLTVAEDAITSPPPESLFPSQSSRSQLRDVDHPRVLKGAFKTWQSLSLYLYRDYVAFSPLRSYLATNSQVTVPELSAQFPQHSPCSPKSMYRLAAILQLPELKDQALASLKSYLNETNIIDELFSDFTWRYPESLQMEAEVYYQYSKHPSVTGAWNRMLGRVAKGELPHSDVVLEAVIGVLAQRNGAVLART</sequence>
<reference evidence="2 3" key="1">
    <citation type="submission" date="2018-11" db="EMBL/GenBank/DDBJ databases">
        <title>Genome assembly of Steccherinum ochraceum LE-BIN_3174, the white-rot fungus of the Steccherinaceae family (The Residual Polyporoid clade, Polyporales, Basidiomycota).</title>
        <authorList>
            <person name="Fedorova T.V."/>
            <person name="Glazunova O.A."/>
            <person name="Landesman E.O."/>
            <person name="Moiseenko K.V."/>
            <person name="Psurtseva N.V."/>
            <person name="Savinova O.S."/>
            <person name="Shakhova N.V."/>
            <person name="Tyazhelova T.V."/>
            <person name="Vasina D.V."/>
        </authorList>
    </citation>
    <scope>NUCLEOTIDE SEQUENCE [LARGE SCALE GENOMIC DNA]</scope>
    <source>
        <strain evidence="2 3">LE-BIN_3174</strain>
    </source>
</reference>
<accession>A0A4R0R170</accession>
<comment type="caution">
    <text evidence="2">The sequence shown here is derived from an EMBL/GenBank/DDBJ whole genome shotgun (WGS) entry which is preliminary data.</text>
</comment>
<dbReference type="Proteomes" id="UP000292702">
    <property type="component" value="Unassembled WGS sequence"/>
</dbReference>
<dbReference type="OrthoDB" id="6359816at2759"/>
<feature type="compositionally biased region" description="Basic and acidic residues" evidence="1">
    <location>
        <begin position="91"/>
        <end position="106"/>
    </location>
</feature>
<dbReference type="EMBL" id="RWJN01000573">
    <property type="protein sequence ID" value="TCD60581.1"/>
    <property type="molecule type" value="Genomic_DNA"/>
</dbReference>
<feature type="region of interest" description="Disordered" evidence="1">
    <location>
        <begin position="81"/>
        <end position="106"/>
    </location>
</feature>
<name>A0A4R0R170_9APHY</name>
<dbReference type="STRING" id="92696.A0A4R0R170"/>
<feature type="compositionally biased region" description="Low complexity" evidence="1">
    <location>
        <begin position="178"/>
        <end position="188"/>
    </location>
</feature>
<gene>
    <name evidence="2" type="ORF">EIP91_009839</name>
</gene>
<organism evidence="2 3">
    <name type="scientific">Steccherinum ochraceum</name>
    <dbReference type="NCBI Taxonomy" id="92696"/>
    <lineage>
        <taxon>Eukaryota</taxon>
        <taxon>Fungi</taxon>
        <taxon>Dikarya</taxon>
        <taxon>Basidiomycota</taxon>
        <taxon>Agaricomycotina</taxon>
        <taxon>Agaricomycetes</taxon>
        <taxon>Polyporales</taxon>
        <taxon>Steccherinaceae</taxon>
        <taxon>Steccherinum</taxon>
    </lineage>
</organism>
<evidence type="ECO:0000313" key="2">
    <source>
        <dbReference type="EMBL" id="TCD60581.1"/>
    </source>
</evidence>
<protein>
    <submittedName>
        <fullName evidence="2">Uncharacterized protein</fullName>
    </submittedName>
</protein>
<proteinExistence type="predicted"/>
<keyword evidence="3" id="KW-1185">Reference proteome</keyword>
<feature type="region of interest" description="Disordered" evidence="1">
    <location>
        <begin position="290"/>
        <end position="309"/>
    </location>
</feature>
<evidence type="ECO:0000313" key="3">
    <source>
        <dbReference type="Proteomes" id="UP000292702"/>
    </source>
</evidence>
<evidence type="ECO:0000256" key="1">
    <source>
        <dbReference type="SAM" id="MobiDB-lite"/>
    </source>
</evidence>
<dbReference type="AlphaFoldDB" id="A0A4R0R170"/>
<feature type="region of interest" description="Disordered" evidence="1">
    <location>
        <begin position="118"/>
        <end position="194"/>
    </location>
</feature>